<keyword evidence="3" id="KW-1185">Reference proteome</keyword>
<sequence>MSSMKQGSRDKRGLNVERPNWKLVFEEASTSPRPMKKTRSPQRQTTHIPITTSQPTIPIPIPIPTPPPPPPFPSSRMFLFSLDGCQQPPLYLLATHCPPFYPQPPQGLNVNQMI</sequence>
<dbReference type="OrthoDB" id="771648at2759"/>
<evidence type="ECO:0000256" key="1">
    <source>
        <dbReference type="SAM" id="MobiDB-lite"/>
    </source>
</evidence>
<comment type="caution">
    <text evidence="2">The sequence shown here is derived from an EMBL/GenBank/DDBJ whole genome shotgun (WGS) entry which is preliminary data.</text>
</comment>
<accession>A0A7J7LKA4</accession>
<feature type="compositionally biased region" description="Low complexity" evidence="1">
    <location>
        <begin position="45"/>
        <end position="56"/>
    </location>
</feature>
<gene>
    <name evidence="2" type="ORF">GIB67_041163</name>
</gene>
<dbReference type="EMBL" id="JACGCM010002221">
    <property type="protein sequence ID" value="KAF6143095.1"/>
    <property type="molecule type" value="Genomic_DNA"/>
</dbReference>
<feature type="region of interest" description="Disordered" evidence="1">
    <location>
        <begin position="23"/>
        <end position="75"/>
    </location>
</feature>
<evidence type="ECO:0000313" key="3">
    <source>
        <dbReference type="Proteomes" id="UP000541444"/>
    </source>
</evidence>
<dbReference type="Proteomes" id="UP000541444">
    <property type="component" value="Unassembled WGS sequence"/>
</dbReference>
<reference evidence="2 3" key="1">
    <citation type="journal article" date="2020" name="IScience">
        <title>Genome Sequencing of the Endangered Kingdonia uniflora (Circaeasteraceae, Ranunculales) Reveals Potential Mechanisms of Evolutionary Specialization.</title>
        <authorList>
            <person name="Sun Y."/>
            <person name="Deng T."/>
            <person name="Zhang A."/>
            <person name="Moore M.J."/>
            <person name="Landis J.B."/>
            <person name="Lin N."/>
            <person name="Zhang H."/>
            <person name="Zhang X."/>
            <person name="Huang J."/>
            <person name="Zhang X."/>
            <person name="Sun H."/>
            <person name="Wang H."/>
        </authorList>
    </citation>
    <scope>NUCLEOTIDE SEQUENCE [LARGE SCALE GENOMIC DNA]</scope>
    <source>
        <strain evidence="2">TB1705</strain>
        <tissue evidence="2">Leaf</tissue>
    </source>
</reference>
<name>A0A7J7LKA4_9MAGN</name>
<feature type="compositionally biased region" description="Pro residues" evidence="1">
    <location>
        <begin position="57"/>
        <end position="73"/>
    </location>
</feature>
<protein>
    <submittedName>
        <fullName evidence="2">Uncharacterized protein</fullName>
    </submittedName>
</protein>
<proteinExistence type="predicted"/>
<evidence type="ECO:0000313" key="2">
    <source>
        <dbReference type="EMBL" id="KAF6143095.1"/>
    </source>
</evidence>
<dbReference type="AlphaFoldDB" id="A0A7J7LKA4"/>
<organism evidence="2 3">
    <name type="scientific">Kingdonia uniflora</name>
    <dbReference type="NCBI Taxonomy" id="39325"/>
    <lineage>
        <taxon>Eukaryota</taxon>
        <taxon>Viridiplantae</taxon>
        <taxon>Streptophyta</taxon>
        <taxon>Embryophyta</taxon>
        <taxon>Tracheophyta</taxon>
        <taxon>Spermatophyta</taxon>
        <taxon>Magnoliopsida</taxon>
        <taxon>Ranunculales</taxon>
        <taxon>Circaeasteraceae</taxon>
        <taxon>Kingdonia</taxon>
    </lineage>
</organism>